<sequence length="516" mass="58476">MKRRKFIKHVAHSLAIPGILGGFGTPSLGREIERLLQMATETGRVLVLIYLDGGNDGLNTVVPLNNYSALTRVRPHVIMPEDELIEVTNTDFAFHPALEGFKSLYDERRLQVIHSVGYPQQNFSHFRSKDIWMSASDSDQILNSGWAGRYLEKNHPEFPENYPNEMHPHPLAVEIGLGASMLFQGERIGFSMVINNVNSFYELLDKELDEVPDGPVGDKIQYIRIMAQQSQKYGRIVKEVAEKINFQRPYPDTRLANQLKIVSRLIAGGLKTPLYLVRLGGFDTHDNQVVDSDRTVGRHANLLKELNDAIMAFMKDLEYHKTVDRVMGMTFSEFGRRIVSNSSGGTDHGSAAPMFVFGNMSEGTFLGEAPRIRGSEVYDDNLPLQFDFRQIYTSLLSQWFESNEQIQMSRNAGRTFEQVPVIRNTLTNPLSPMERLEAKFYPNPVRDFATLSFNADGDVKVDLIDVNGRVLSIIHQGEAPGRPFNKMIDFVTYPPGRYIIQIRTAQLRKTIHVIKI</sequence>
<protein>
    <submittedName>
        <fullName evidence="2">Putative secreted protein (Por secretion system target)</fullName>
    </submittedName>
</protein>
<accession>A0A4Q7PAY6</accession>
<keyword evidence="3" id="KW-1185">Reference proteome</keyword>
<dbReference type="Pfam" id="PF07394">
    <property type="entry name" value="DUF1501"/>
    <property type="match status" value="1"/>
</dbReference>
<dbReference type="OrthoDB" id="9779968at2"/>
<dbReference type="InterPro" id="IPR010869">
    <property type="entry name" value="DUF1501"/>
</dbReference>
<evidence type="ECO:0000313" key="2">
    <source>
        <dbReference type="EMBL" id="RZS97443.1"/>
    </source>
</evidence>
<dbReference type="PANTHER" id="PTHR43737:SF1">
    <property type="entry name" value="DUF1501 DOMAIN-CONTAINING PROTEIN"/>
    <property type="match status" value="1"/>
</dbReference>
<feature type="domain" description="Secretion system C-terminal sorting" evidence="1">
    <location>
        <begin position="441"/>
        <end position="509"/>
    </location>
</feature>
<dbReference type="Pfam" id="PF18962">
    <property type="entry name" value="Por_Secre_tail"/>
    <property type="match status" value="1"/>
</dbReference>
<dbReference type="PANTHER" id="PTHR43737">
    <property type="entry name" value="BLL7424 PROTEIN"/>
    <property type="match status" value="1"/>
</dbReference>
<reference evidence="2 3" key="1">
    <citation type="submission" date="2019-02" db="EMBL/GenBank/DDBJ databases">
        <title>Genomic Encyclopedia of Archaeal and Bacterial Type Strains, Phase II (KMG-II): from individual species to whole genera.</title>
        <authorList>
            <person name="Goeker M."/>
        </authorList>
    </citation>
    <scope>NUCLEOTIDE SEQUENCE [LARGE SCALE GENOMIC DNA]</scope>
    <source>
        <strain evidence="2 3">DSM 21411</strain>
    </source>
</reference>
<evidence type="ECO:0000313" key="3">
    <source>
        <dbReference type="Proteomes" id="UP000292209"/>
    </source>
</evidence>
<organism evidence="2 3">
    <name type="scientific">Cecembia calidifontis</name>
    <dbReference type="NCBI Taxonomy" id="1187080"/>
    <lineage>
        <taxon>Bacteria</taxon>
        <taxon>Pseudomonadati</taxon>
        <taxon>Bacteroidota</taxon>
        <taxon>Cytophagia</taxon>
        <taxon>Cytophagales</taxon>
        <taxon>Cyclobacteriaceae</taxon>
        <taxon>Cecembia</taxon>
    </lineage>
</organism>
<dbReference type="RefSeq" id="WP_130276331.1">
    <property type="nucleotide sequence ID" value="NZ_SGXG01000001.1"/>
</dbReference>
<name>A0A4Q7PAY6_9BACT</name>
<evidence type="ECO:0000259" key="1">
    <source>
        <dbReference type="Pfam" id="PF18962"/>
    </source>
</evidence>
<proteinExistence type="predicted"/>
<comment type="caution">
    <text evidence="2">The sequence shown here is derived from an EMBL/GenBank/DDBJ whole genome shotgun (WGS) entry which is preliminary data.</text>
</comment>
<dbReference type="Proteomes" id="UP000292209">
    <property type="component" value="Unassembled WGS sequence"/>
</dbReference>
<dbReference type="NCBIfam" id="TIGR04183">
    <property type="entry name" value="Por_Secre_tail"/>
    <property type="match status" value="1"/>
</dbReference>
<dbReference type="AlphaFoldDB" id="A0A4Q7PAY6"/>
<gene>
    <name evidence="2" type="ORF">BC751_3050</name>
</gene>
<dbReference type="EMBL" id="SGXG01000001">
    <property type="protein sequence ID" value="RZS97443.1"/>
    <property type="molecule type" value="Genomic_DNA"/>
</dbReference>
<dbReference type="InterPro" id="IPR026444">
    <property type="entry name" value="Secre_tail"/>
</dbReference>